<dbReference type="InterPro" id="IPR000620">
    <property type="entry name" value="EamA_dom"/>
</dbReference>
<feature type="domain" description="EamA" evidence="7">
    <location>
        <begin position="166"/>
        <end position="301"/>
    </location>
</feature>
<dbReference type="PANTHER" id="PTHR42920">
    <property type="entry name" value="OS03G0707200 PROTEIN-RELATED"/>
    <property type="match status" value="1"/>
</dbReference>
<feature type="transmembrane region" description="Helical" evidence="6">
    <location>
        <begin position="197"/>
        <end position="216"/>
    </location>
</feature>
<keyword evidence="3 6" id="KW-0812">Transmembrane</keyword>
<dbReference type="AlphaFoldDB" id="A0A512B998"/>
<keyword evidence="9" id="KW-1185">Reference proteome</keyword>
<dbReference type="GO" id="GO:0005886">
    <property type="term" value="C:plasma membrane"/>
    <property type="evidence" value="ECO:0007669"/>
    <property type="project" value="UniProtKB-SubCell"/>
</dbReference>
<evidence type="ECO:0000313" key="8">
    <source>
        <dbReference type="EMBL" id="GEO08525.1"/>
    </source>
</evidence>
<feature type="transmembrane region" description="Helical" evidence="6">
    <location>
        <begin position="283"/>
        <end position="302"/>
    </location>
</feature>
<evidence type="ECO:0000256" key="4">
    <source>
        <dbReference type="ARBA" id="ARBA00022989"/>
    </source>
</evidence>
<keyword evidence="2" id="KW-1003">Cell membrane</keyword>
<feature type="transmembrane region" description="Helical" evidence="6">
    <location>
        <begin position="79"/>
        <end position="105"/>
    </location>
</feature>
<name>A0A512B998_9BACT</name>
<evidence type="ECO:0000256" key="5">
    <source>
        <dbReference type="ARBA" id="ARBA00023136"/>
    </source>
</evidence>
<evidence type="ECO:0000313" key="9">
    <source>
        <dbReference type="Proteomes" id="UP000321513"/>
    </source>
</evidence>
<dbReference type="InterPro" id="IPR037185">
    <property type="entry name" value="EmrE-like"/>
</dbReference>
<proteinExistence type="predicted"/>
<sequence>MDAPKLNNKITLAGFLITLCGSILFSTKAIIVKMAFNAIHIDALTLLTLRMVFSLPFYLVAAFITSNQKGNTKMNSRQWMYVIILGLFGYYLSSLFDFIGLQYISAGLERLILFLYPTFAVLINVYFFKQKMSGGQKVALLLTYIGIAIAYYGELHIDTSNPNFYLGSFLVFVCAVTYSIYIAGSGKIIPYIGSAKFTAYAMLAATAGIFVHFTITGNIQTLHSGAGLWYYGLLLAIVATVIPSFFVSNGLKRIGANNVAIISAIGPVSTIIQAHYFLGEKIFTEQIIGTALVIAGVLLTSWKRPPKIAAAR</sequence>
<dbReference type="OrthoDB" id="9813617at2"/>
<evidence type="ECO:0000256" key="1">
    <source>
        <dbReference type="ARBA" id="ARBA00004651"/>
    </source>
</evidence>
<organism evidence="8 9">
    <name type="scientific">Segetibacter aerophilus</name>
    <dbReference type="NCBI Taxonomy" id="670293"/>
    <lineage>
        <taxon>Bacteria</taxon>
        <taxon>Pseudomonadati</taxon>
        <taxon>Bacteroidota</taxon>
        <taxon>Chitinophagia</taxon>
        <taxon>Chitinophagales</taxon>
        <taxon>Chitinophagaceae</taxon>
        <taxon>Segetibacter</taxon>
    </lineage>
</organism>
<protein>
    <submittedName>
        <fullName evidence="8">Permease</fullName>
    </submittedName>
</protein>
<feature type="transmembrane region" description="Helical" evidence="6">
    <location>
        <begin position="111"/>
        <end position="128"/>
    </location>
</feature>
<keyword evidence="5 6" id="KW-0472">Membrane</keyword>
<feature type="transmembrane region" description="Helical" evidence="6">
    <location>
        <begin position="12"/>
        <end position="31"/>
    </location>
</feature>
<comment type="subcellular location">
    <subcellularLocation>
        <location evidence="1">Cell membrane</location>
        <topology evidence="1">Multi-pass membrane protein</topology>
    </subcellularLocation>
</comment>
<dbReference type="InterPro" id="IPR051258">
    <property type="entry name" value="Diverse_Substrate_Transporter"/>
</dbReference>
<evidence type="ECO:0000259" key="7">
    <source>
        <dbReference type="Pfam" id="PF00892"/>
    </source>
</evidence>
<accession>A0A512B998</accession>
<comment type="caution">
    <text evidence="8">The sequence shown here is derived from an EMBL/GenBank/DDBJ whole genome shotgun (WGS) entry which is preliminary data.</text>
</comment>
<evidence type="ECO:0000256" key="2">
    <source>
        <dbReference type="ARBA" id="ARBA00022475"/>
    </source>
</evidence>
<evidence type="ECO:0000256" key="6">
    <source>
        <dbReference type="SAM" id="Phobius"/>
    </source>
</evidence>
<evidence type="ECO:0000256" key="3">
    <source>
        <dbReference type="ARBA" id="ARBA00022692"/>
    </source>
</evidence>
<feature type="transmembrane region" description="Helical" evidence="6">
    <location>
        <begin position="164"/>
        <end position="185"/>
    </location>
</feature>
<feature type="transmembrane region" description="Helical" evidence="6">
    <location>
        <begin position="228"/>
        <end position="247"/>
    </location>
</feature>
<feature type="domain" description="EamA" evidence="7">
    <location>
        <begin position="14"/>
        <end position="151"/>
    </location>
</feature>
<dbReference type="Proteomes" id="UP000321513">
    <property type="component" value="Unassembled WGS sequence"/>
</dbReference>
<feature type="transmembrane region" description="Helical" evidence="6">
    <location>
        <begin position="43"/>
        <end position="67"/>
    </location>
</feature>
<feature type="transmembrane region" description="Helical" evidence="6">
    <location>
        <begin position="259"/>
        <end position="277"/>
    </location>
</feature>
<feature type="transmembrane region" description="Helical" evidence="6">
    <location>
        <begin position="135"/>
        <end position="152"/>
    </location>
</feature>
<dbReference type="PANTHER" id="PTHR42920:SF5">
    <property type="entry name" value="EAMA DOMAIN-CONTAINING PROTEIN"/>
    <property type="match status" value="1"/>
</dbReference>
<dbReference type="SUPFAM" id="SSF103481">
    <property type="entry name" value="Multidrug resistance efflux transporter EmrE"/>
    <property type="match status" value="2"/>
</dbReference>
<dbReference type="Gene3D" id="1.10.3730.20">
    <property type="match status" value="1"/>
</dbReference>
<reference evidence="8 9" key="1">
    <citation type="submission" date="2019-07" db="EMBL/GenBank/DDBJ databases">
        <title>Whole genome shotgun sequence of Segetibacter aerophilus NBRC 106135.</title>
        <authorList>
            <person name="Hosoyama A."/>
            <person name="Uohara A."/>
            <person name="Ohji S."/>
            <person name="Ichikawa N."/>
        </authorList>
    </citation>
    <scope>NUCLEOTIDE SEQUENCE [LARGE SCALE GENOMIC DNA]</scope>
    <source>
        <strain evidence="8 9">NBRC 106135</strain>
    </source>
</reference>
<dbReference type="RefSeq" id="WP_147202581.1">
    <property type="nucleotide sequence ID" value="NZ_BJYT01000002.1"/>
</dbReference>
<keyword evidence="4 6" id="KW-1133">Transmembrane helix</keyword>
<dbReference type="EMBL" id="BJYT01000002">
    <property type="protein sequence ID" value="GEO08525.1"/>
    <property type="molecule type" value="Genomic_DNA"/>
</dbReference>
<gene>
    <name evidence="8" type="ORF">SAE01_10210</name>
</gene>
<dbReference type="Pfam" id="PF00892">
    <property type="entry name" value="EamA"/>
    <property type="match status" value="2"/>
</dbReference>